<dbReference type="AlphaFoldDB" id="A0A0N4ZR57"/>
<feature type="compositionally biased region" description="Basic and acidic residues" evidence="1">
    <location>
        <begin position="204"/>
        <end position="224"/>
    </location>
</feature>
<dbReference type="WBParaSite" id="PTRK_0001099500.1">
    <property type="protein sequence ID" value="PTRK_0001099500.1"/>
    <property type="gene ID" value="PTRK_0001099500"/>
</dbReference>
<sequence length="343" mass="38670">MIVLEYLYLFFITICIILTPYGCSMGGKTKGKDKGFKTKGGSKQKSGFKRKETPNKTIKVVDSTVPSGEKKEEKKDDKKASRKSIKPPRFEASPQPVPEPELNVDKTQSDVVQAMAKKEELKTARLKAPTDKKIVSKSVKNNSKHCIKNGKKDAKKESTKKDDKKDDNKDADKDEGKDSPNAPIEKKSKDEKKGDEGEMSSPDLNKETKDETTNVKDKITDVTKEPSQAIIVVKKDKPKDEPKPKKIELDEKEKLIATGAIAKKKKTDYPTMDDVLSDWDTEKEKAAQTLGKPIPPEAKRRHDKKGNVKKEEENKEEENKENKENENKESENKIKSLELDQTL</sequence>
<feature type="region of interest" description="Disordered" evidence="1">
    <location>
        <begin position="279"/>
        <end position="343"/>
    </location>
</feature>
<dbReference type="Proteomes" id="UP000038045">
    <property type="component" value="Unplaced"/>
</dbReference>
<keyword evidence="2" id="KW-0472">Membrane</keyword>
<protein>
    <submittedName>
        <fullName evidence="4">Uncharacterized protein</fullName>
    </submittedName>
</protein>
<evidence type="ECO:0000313" key="3">
    <source>
        <dbReference type="Proteomes" id="UP000038045"/>
    </source>
</evidence>
<feature type="compositionally biased region" description="Basic and acidic residues" evidence="1">
    <location>
        <begin position="116"/>
        <end position="134"/>
    </location>
</feature>
<name>A0A0N4ZR57_PARTI</name>
<reference evidence="4" key="1">
    <citation type="submission" date="2017-02" db="UniProtKB">
        <authorList>
            <consortium name="WormBaseParasite"/>
        </authorList>
    </citation>
    <scope>IDENTIFICATION</scope>
</reference>
<feature type="compositionally biased region" description="Basic and acidic residues" evidence="1">
    <location>
        <begin position="233"/>
        <end position="248"/>
    </location>
</feature>
<feature type="compositionally biased region" description="Basic and acidic residues" evidence="1">
    <location>
        <begin position="150"/>
        <end position="196"/>
    </location>
</feature>
<accession>A0A0N4ZR57</accession>
<evidence type="ECO:0000313" key="4">
    <source>
        <dbReference type="WBParaSite" id="PTRK_0001099500.1"/>
    </source>
</evidence>
<keyword evidence="3" id="KW-1185">Reference proteome</keyword>
<feature type="region of interest" description="Disordered" evidence="1">
    <location>
        <begin position="29"/>
        <end position="248"/>
    </location>
</feature>
<feature type="compositionally biased region" description="Basic and acidic residues" evidence="1">
    <location>
        <begin position="68"/>
        <end position="79"/>
    </location>
</feature>
<evidence type="ECO:0000256" key="2">
    <source>
        <dbReference type="SAM" id="Phobius"/>
    </source>
</evidence>
<keyword evidence="2" id="KW-1133">Transmembrane helix</keyword>
<feature type="transmembrane region" description="Helical" evidence="2">
    <location>
        <begin position="6"/>
        <end position="24"/>
    </location>
</feature>
<organism evidence="3 4">
    <name type="scientific">Parastrongyloides trichosuri</name>
    <name type="common">Possum-specific nematode worm</name>
    <dbReference type="NCBI Taxonomy" id="131310"/>
    <lineage>
        <taxon>Eukaryota</taxon>
        <taxon>Metazoa</taxon>
        <taxon>Ecdysozoa</taxon>
        <taxon>Nematoda</taxon>
        <taxon>Chromadorea</taxon>
        <taxon>Rhabditida</taxon>
        <taxon>Tylenchina</taxon>
        <taxon>Panagrolaimomorpha</taxon>
        <taxon>Strongyloidoidea</taxon>
        <taxon>Strongyloididae</taxon>
        <taxon>Parastrongyloides</taxon>
    </lineage>
</organism>
<keyword evidence="2" id="KW-0812">Transmembrane</keyword>
<evidence type="ECO:0000256" key="1">
    <source>
        <dbReference type="SAM" id="MobiDB-lite"/>
    </source>
</evidence>
<feature type="compositionally biased region" description="Basic and acidic residues" evidence="1">
    <location>
        <begin position="297"/>
        <end position="343"/>
    </location>
</feature>
<proteinExistence type="predicted"/>